<dbReference type="InterPro" id="IPR016431">
    <property type="entry name" value="Pyrv-formate_lyase-activ_prd"/>
</dbReference>
<gene>
    <name evidence="7" type="ORF">NATSA_12640</name>
</gene>
<evidence type="ECO:0000256" key="3">
    <source>
        <dbReference type="ARBA" id="ARBA00023004"/>
    </source>
</evidence>
<evidence type="ECO:0000256" key="5">
    <source>
        <dbReference type="PIRSR" id="PIRSR004869-50"/>
    </source>
</evidence>
<evidence type="ECO:0000256" key="2">
    <source>
        <dbReference type="ARBA" id="ARBA00022723"/>
    </source>
</evidence>
<dbReference type="Proteomes" id="UP000673975">
    <property type="component" value="Unassembled WGS sequence"/>
</dbReference>
<evidence type="ECO:0000313" key="7">
    <source>
        <dbReference type="EMBL" id="MBP3193515.1"/>
    </source>
</evidence>
<dbReference type="PIRSF" id="PIRSF004869">
    <property type="entry name" value="PflX_prd"/>
    <property type="match status" value="1"/>
</dbReference>
<accession>A0A8J7RM91</accession>
<name>A0A8J7RM91_9BACT</name>
<comment type="caution">
    <text evidence="7">The sequence shown here is derived from an EMBL/GenBank/DDBJ whole genome shotgun (WGS) entry which is preliminary data.</text>
</comment>
<dbReference type="Gene3D" id="3.20.20.70">
    <property type="entry name" value="Aldolase class I"/>
    <property type="match status" value="1"/>
</dbReference>
<comment type="cofactor">
    <cofactor evidence="5">
        <name>[4Fe-4S] cluster</name>
        <dbReference type="ChEBI" id="CHEBI:49883"/>
    </cofactor>
    <text evidence="5">Binds 1 [4Fe-4S] cluster. The cluster is coordinated with 3 cysteines and an exchangeable S-adenosyl-L-methionine.</text>
</comment>
<dbReference type="GO" id="GO:0046872">
    <property type="term" value="F:metal ion binding"/>
    <property type="evidence" value="ECO:0007669"/>
    <property type="project" value="UniProtKB-KW"/>
</dbReference>
<dbReference type="GO" id="GO:0051536">
    <property type="term" value="F:iron-sulfur cluster binding"/>
    <property type="evidence" value="ECO:0007669"/>
    <property type="project" value="UniProtKB-KW"/>
</dbReference>
<feature type="binding site" evidence="5">
    <location>
        <position position="141"/>
    </location>
    <ligand>
        <name>[4Fe-4S] cluster</name>
        <dbReference type="ChEBI" id="CHEBI:49883"/>
        <note>4Fe-4S-S-AdoMet</note>
    </ligand>
</feature>
<dbReference type="InterPro" id="IPR058240">
    <property type="entry name" value="rSAM_sf"/>
</dbReference>
<keyword evidence="3 5" id="KW-0408">Iron</keyword>
<dbReference type="EMBL" id="JAFIDN010000011">
    <property type="protein sequence ID" value="MBP3193515.1"/>
    <property type="molecule type" value="Genomic_DNA"/>
</dbReference>
<keyword evidence="8" id="KW-1185">Reference proteome</keyword>
<evidence type="ECO:0000313" key="8">
    <source>
        <dbReference type="Proteomes" id="UP000673975"/>
    </source>
</evidence>
<proteinExistence type="predicted"/>
<dbReference type="InterPro" id="IPR007197">
    <property type="entry name" value="rSAM"/>
</dbReference>
<evidence type="ECO:0000256" key="4">
    <source>
        <dbReference type="ARBA" id="ARBA00023014"/>
    </source>
</evidence>
<feature type="binding site" evidence="5">
    <location>
        <position position="144"/>
    </location>
    <ligand>
        <name>[4Fe-4S] cluster</name>
        <dbReference type="ChEBI" id="CHEBI:49883"/>
        <note>4Fe-4S-S-AdoMet</note>
    </ligand>
</feature>
<dbReference type="AlphaFoldDB" id="A0A8J7RM91"/>
<reference evidence="7" key="1">
    <citation type="submission" date="2021-02" db="EMBL/GenBank/DDBJ databases">
        <title>Natronogracilivirga saccharolytica gen. nov. sp. nov. a new anaerobic, haloalkiliphilic carbohydrate-fermenting bacterium from soda lake and proposing of Cyclonatronumiaceae fam. nov. in the phylum Balneolaeota.</title>
        <authorList>
            <person name="Zhilina T.N."/>
            <person name="Sorokin D.Y."/>
            <person name="Zavarzina D.G."/>
            <person name="Toshchakov S.V."/>
            <person name="Kublanov I.V."/>
        </authorList>
    </citation>
    <scope>NUCLEOTIDE SEQUENCE</scope>
    <source>
        <strain evidence="7">Z-1702</strain>
    </source>
</reference>
<feature type="domain" description="Radical SAM core" evidence="6">
    <location>
        <begin position="133"/>
        <end position="264"/>
    </location>
</feature>
<dbReference type="RefSeq" id="WP_210512972.1">
    <property type="nucleotide sequence ID" value="NZ_JAFIDN010000011.1"/>
</dbReference>
<dbReference type="SFLD" id="SFLDS00029">
    <property type="entry name" value="Radical_SAM"/>
    <property type="match status" value="1"/>
</dbReference>
<dbReference type="GO" id="GO:0003824">
    <property type="term" value="F:catalytic activity"/>
    <property type="evidence" value="ECO:0007669"/>
    <property type="project" value="InterPro"/>
</dbReference>
<evidence type="ECO:0000259" key="6">
    <source>
        <dbReference type="Pfam" id="PF04055"/>
    </source>
</evidence>
<keyword evidence="1 5" id="KW-0949">S-adenosyl-L-methionine</keyword>
<evidence type="ECO:0000256" key="1">
    <source>
        <dbReference type="ARBA" id="ARBA00022691"/>
    </source>
</evidence>
<feature type="binding site" evidence="5">
    <location>
        <position position="137"/>
    </location>
    <ligand>
        <name>[4Fe-4S] cluster</name>
        <dbReference type="ChEBI" id="CHEBI:49883"/>
        <note>4Fe-4S-S-AdoMet</note>
    </ligand>
</feature>
<dbReference type="InterPro" id="IPR040085">
    <property type="entry name" value="MJ0674-like"/>
</dbReference>
<dbReference type="SUPFAM" id="SSF102114">
    <property type="entry name" value="Radical SAM enzymes"/>
    <property type="match status" value="1"/>
</dbReference>
<dbReference type="CDD" id="cd01335">
    <property type="entry name" value="Radical_SAM"/>
    <property type="match status" value="1"/>
</dbReference>
<dbReference type="SFLD" id="SFLDG01099">
    <property type="entry name" value="Uncharacterised_Radical_SAM_Su"/>
    <property type="match status" value="1"/>
</dbReference>
<keyword evidence="2 5" id="KW-0479">Metal-binding</keyword>
<dbReference type="InterPro" id="IPR013785">
    <property type="entry name" value="Aldolase_TIM"/>
</dbReference>
<protein>
    <submittedName>
        <fullName evidence="7">Radical SAM protein</fullName>
    </submittedName>
</protein>
<dbReference type="Pfam" id="PF04055">
    <property type="entry name" value="Radical_SAM"/>
    <property type="match status" value="1"/>
</dbReference>
<sequence length="364" mass="41036">MDTSEYKNLSRRAFLQNTAKMCCQAGVGCIMLGTLGSSFAAPGRSDGTPAINPDFEPGYLKLHRTGELKERGDKLWAMMENCRTCPRECGVNRHDGETGYCQSPGTELHISSAMPHFGEERPLVGDGGSGTIFLAHCSLRCVFCQNWEISHRGRGSERSIQEMAGLMLQLQQMGCHNVNMVTPTHYPAFIVKAIDKAVENGFRLPIVYNTCGWERLETLSLLDGVIDIYLPDFKFWDSDLSKELTGQAETYPEITKKAILEMHRQVGVAKPDENGIMHRGLMIRHLVMPNETSGSAEIMDWIAENLPKDTYVNIMSQYNPQHKAYDYPEISRRITTDEYNAVVDHAKELGLTNLDIQRRGWLRR</sequence>
<dbReference type="PANTHER" id="PTHR43075:SF1">
    <property type="entry name" value="FORMATE LYASE ACTIVATING ENZYME, PUTATIVE (AFU_ORTHOLOGUE AFUA_2G15630)-RELATED"/>
    <property type="match status" value="1"/>
</dbReference>
<organism evidence="7 8">
    <name type="scientific">Natronogracilivirga saccharolytica</name>
    <dbReference type="NCBI Taxonomy" id="2812953"/>
    <lineage>
        <taxon>Bacteria</taxon>
        <taxon>Pseudomonadati</taxon>
        <taxon>Balneolota</taxon>
        <taxon>Balneolia</taxon>
        <taxon>Balneolales</taxon>
        <taxon>Cyclonatronaceae</taxon>
        <taxon>Natronogracilivirga</taxon>
    </lineage>
</organism>
<keyword evidence="4 5" id="KW-0411">Iron-sulfur</keyword>
<dbReference type="PANTHER" id="PTHR43075">
    <property type="entry name" value="FORMATE LYASE ACTIVATING ENZYME, PUTATIVE (AFU_ORTHOLOGUE AFUA_2G15630)-RELATED"/>
    <property type="match status" value="1"/>
</dbReference>